<dbReference type="Pfam" id="PF09851">
    <property type="entry name" value="SHOCT"/>
    <property type="match status" value="1"/>
</dbReference>
<dbReference type="EMBL" id="JBHSCQ010000021">
    <property type="protein sequence ID" value="MFC4266536.1"/>
    <property type="molecule type" value="Genomic_DNA"/>
</dbReference>
<sequence length="175" mass="19140">MMAKIEKLIAQARLHLQAGEQVSAAVMGSYETKVLGTDSVRSGVMLATDQRVIFYAKKLGGYDLESFTYGNIFSFEQSKTTMGYQVSFCASGNKVTLKWIVERTGFEKFVEVFKSRIGQPALESVASPTPVPAAPVASLSDAVFDQLRQLGQLRDAGIVTTAEFEAKKTELLSRL</sequence>
<evidence type="ECO:0000313" key="3">
    <source>
        <dbReference type="EMBL" id="MFC4266536.1"/>
    </source>
</evidence>
<proteinExistence type="predicted"/>
<feature type="domain" description="YokE-like PH" evidence="2">
    <location>
        <begin position="16"/>
        <end position="112"/>
    </location>
</feature>
<gene>
    <name evidence="3" type="ORF">ACFOW9_13075</name>
</gene>
<dbReference type="InterPro" id="IPR039519">
    <property type="entry name" value="YokE-like_PH"/>
</dbReference>
<dbReference type="Proteomes" id="UP001595773">
    <property type="component" value="Unassembled WGS sequence"/>
</dbReference>
<reference evidence="4" key="1">
    <citation type="journal article" date="2019" name="Int. J. Syst. Evol. Microbiol.">
        <title>The Global Catalogue of Microorganisms (GCM) 10K type strain sequencing project: providing services to taxonomists for standard genome sequencing and annotation.</title>
        <authorList>
            <consortium name="The Broad Institute Genomics Platform"/>
            <consortium name="The Broad Institute Genome Sequencing Center for Infectious Disease"/>
            <person name="Wu L."/>
            <person name="Ma J."/>
        </authorList>
    </citation>
    <scope>NUCLEOTIDE SEQUENCE [LARGE SCALE GENOMIC DNA]</scope>
    <source>
        <strain evidence="4">CGMCC 1.10698</strain>
    </source>
</reference>
<comment type="caution">
    <text evidence="3">The sequence shown here is derived from an EMBL/GenBank/DDBJ whole genome shotgun (WGS) entry which is preliminary data.</text>
</comment>
<protein>
    <submittedName>
        <fullName evidence="3">PH domain-containing protein</fullName>
    </submittedName>
</protein>
<evidence type="ECO:0000259" key="1">
    <source>
        <dbReference type="Pfam" id="PF09851"/>
    </source>
</evidence>
<feature type="domain" description="SHOCT" evidence="1">
    <location>
        <begin position="145"/>
        <end position="172"/>
    </location>
</feature>
<dbReference type="Pfam" id="PF14470">
    <property type="entry name" value="bPH_3"/>
    <property type="match status" value="1"/>
</dbReference>
<keyword evidence="4" id="KW-1185">Reference proteome</keyword>
<evidence type="ECO:0000259" key="2">
    <source>
        <dbReference type="Pfam" id="PF14470"/>
    </source>
</evidence>
<organism evidence="3 4">
    <name type="scientific">Arthrobacter cryoconiti</name>
    <dbReference type="NCBI Taxonomy" id="748907"/>
    <lineage>
        <taxon>Bacteria</taxon>
        <taxon>Bacillati</taxon>
        <taxon>Actinomycetota</taxon>
        <taxon>Actinomycetes</taxon>
        <taxon>Micrococcales</taxon>
        <taxon>Micrococcaceae</taxon>
        <taxon>Arthrobacter</taxon>
    </lineage>
</organism>
<dbReference type="InterPro" id="IPR018649">
    <property type="entry name" value="SHOCT"/>
</dbReference>
<name>A0ABV8R2D7_9MICC</name>
<evidence type="ECO:0000313" key="4">
    <source>
        <dbReference type="Proteomes" id="UP001595773"/>
    </source>
</evidence>
<dbReference type="RefSeq" id="WP_230068880.1">
    <property type="nucleotide sequence ID" value="NZ_BAABLL010000020.1"/>
</dbReference>
<accession>A0ABV8R2D7</accession>